<keyword evidence="7" id="KW-1185">Reference proteome</keyword>
<comment type="subcellular location">
    <subcellularLocation>
        <location evidence="1">Nucleus</location>
    </subcellularLocation>
</comment>
<evidence type="ECO:0000256" key="1">
    <source>
        <dbReference type="ARBA" id="ARBA00004123"/>
    </source>
</evidence>
<protein>
    <submittedName>
        <fullName evidence="4 6">Uncharacterized protein</fullName>
    </submittedName>
</protein>
<accession>N6TY76</accession>
<dbReference type="GO" id="GO:0006397">
    <property type="term" value="P:mRNA processing"/>
    <property type="evidence" value="ECO:0007669"/>
    <property type="project" value="InterPro"/>
</dbReference>
<dbReference type="GO" id="GO:0000445">
    <property type="term" value="C:THO complex part of transcription export complex"/>
    <property type="evidence" value="ECO:0007669"/>
    <property type="project" value="InterPro"/>
</dbReference>
<dbReference type="EnsemblMetazoa" id="XM_019909678.1">
    <property type="protein sequence ID" value="XP_019765237.1"/>
    <property type="gene ID" value="LOC109541021"/>
</dbReference>
<evidence type="ECO:0000313" key="5">
    <source>
        <dbReference type="EMBL" id="ERL86102.1"/>
    </source>
</evidence>
<feature type="non-terminal residue" evidence="4">
    <location>
        <position position="1"/>
    </location>
</feature>
<dbReference type="InterPro" id="IPR008501">
    <property type="entry name" value="THOC7/Mft1"/>
</dbReference>
<dbReference type="OrthoDB" id="205166at2759"/>
<dbReference type="Pfam" id="PF05615">
    <property type="entry name" value="THOC7"/>
    <property type="match status" value="1"/>
</dbReference>
<evidence type="ECO:0000313" key="8">
    <source>
        <dbReference type="Proteomes" id="UP000030742"/>
    </source>
</evidence>
<keyword evidence="3" id="KW-0175">Coiled coil</keyword>
<dbReference type="EMBL" id="KB631792">
    <property type="protein sequence ID" value="ERL86102.1"/>
    <property type="molecule type" value="Genomic_DNA"/>
</dbReference>
<dbReference type="Proteomes" id="UP000030742">
    <property type="component" value="Unassembled WGS sequence"/>
</dbReference>
<reference evidence="7 8" key="1">
    <citation type="journal article" date="2013" name="Genome Biol.">
        <title>Draft genome of the mountain pine beetle, Dendroctonus ponderosae Hopkins, a major forest pest.</title>
        <authorList>
            <person name="Keeling C.I."/>
            <person name="Yuen M.M."/>
            <person name="Liao N.Y."/>
            <person name="Docking T.R."/>
            <person name="Chan S.K."/>
            <person name="Taylor G.A."/>
            <person name="Palmquist D.L."/>
            <person name="Jackman S.D."/>
            <person name="Nguyen A."/>
            <person name="Li M."/>
            <person name="Henderson H."/>
            <person name="Janes J.K."/>
            <person name="Zhao Y."/>
            <person name="Pandoh P."/>
            <person name="Moore R."/>
            <person name="Sperling F.A."/>
            <person name="Huber D.P."/>
            <person name="Birol I."/>
            <person name="Jones S.J."/>
            <person name="Bohlmann J."/>
        </authorList>
    </citation>
    <scope>NUCLEOTIDE SEQUENCE</scope>
</reference>
<proteinExistence type="predicted"/>
<name>N6TY76_DENPD</name>
<evidence type="ECO:0000313" key="6">
    <source>
        <dbReference type="EnsemblMetazoa" id="XP_019765237.1"/>
    </source>
</evidence>
<dbReference type="OMA" id="WANSKND"/>
<feature type="coiled-coil region" evidence="3">
    <location>
        <begin position="131"/>
        <end position="165"/>
    </location>
</feature>
<dbReference type="Proteomes" id="UP000019118">
    <property type="component" value="Unassembled WGS sequence"/>
</dbReference>
<dbReference type="STRING" id="77166.N6TY76"/>
<evidence type="ECO:0000256" key="2">
    <source>
        <dbReference type="ARBA" id="ARBA00023242"/>
    </source>
</evidence>
<dbReference type="EMBL" id="KB741077">
    <property type="protein sequence ID" value="ENN74270.1"/>
    <property type="molecule type" value="Genomic_DNA"/>
</dbReference>
<evidence type="ECO:0000313" key="7">
    <source>
        <dbReference type="Proteomes" id="UP000019118"/>
    </source>
</evidence>
<dbReference type="HOGENOM" id="CLU_087727_0_0_1"/>
<organism evidence="4">
    <name type="scientific">Dendroctonus ponderosae</name>
    <name type="common">Mountain pine beetle</name>
    <dbReference type="NCBI Taxonomy" id="77166"/>
    <lineage>
        <taxon>Eukaryota</taxon>
        <taxon>Metazoa</taxon>
        <taxon>Ecdysozoa</taxon>
        <taxon>Arthropoda</taxon>
        <taxon>Hexapoda</taxon>
        <taxon>Insecta</taxon>
        <taxon>Pterygota</taxon>
        <taxon>Neoptera</taxon>
        <taxon>Endopterygota</taxon>
        <taxon>Coleoptera</taxon>
        <taxon>Polyphaga</taxon>
        <taxon>Cucujiformia</taxon>
        <taxon>Curculionidae</taxon>
        <taxon>Scolytinae</taxon>
        <taxon>Dendroctonus</taxon>
    </lineage>
</organism>
<sequence>MSEEDVIKRRLIFDGDGTGEDRRLNVMMKIISKWINTADESEEDCQVISDKILAQLALVEHSRHRSEFVRKQTEEQNAKYKALQAEMETNIRIKKREISTQKDELEQAKIIKQNRIQYDLLAKAIAKEPPRTEMNKNLKVLQKELAELASEKKQLENKLDSRKKQFNVLSTSANCLAEQLANDTKENSLGNKSKIVTVAPEAELMSE</sequence>
<gene>
    <name evidence="6" type="primary">109541021</name>
    <name evidence="5" type="ORF">D910_03516</name>
    <name evidence="4" type="ORF">YQE_09242</name>
</gene>
<keyword evidence="2" id="KW-0539">Nucleus</keyword>
<dbReference type="AlphaFoldDB" id="N6TY76"/>
<evidence type="ECO:0000256" key="3">
    <source>
        <dbReference type="SAM" id="Coils"/>
    </source>
</evidence>
<dbReference type="KEGG" id="dpa:109541021"/>
<reference evidence="6" key="2">
    <citation type="submission" date="2024-08" db="UniProtKB">
        <authorList>
            <consortium name="EnsemblMetazoa"/>
        </authorList>
    </citation>
    <scope>IDENTIFICATION</scope>
</reference>
<evidence type="ECO:0000313" key="4">
    <source>
        <dbReference type="EMBL" id="ENN74270.1"/>
    </source>
</evidence>